<evidence type="ECO:0000313" key="3">
    <source>
        <dbReference type="Proteomes" id="UP000014204"/>
    </source>
</evidence>
<dbReference type="STRING" id="1235794.C811_01534"/>
<evidence type="ECO:0000256" key="1">
    <source>
        <dbReference type="SAM" id="MobiDB-lite"/>
    </source>
</evidence>
<dbReference type="OrthoDB" id="622132at2"/>
<gene>
    <name evidence="2" type="ORF">C811_01534</name>
</gene>
<feature type="compositionally biased region" description="Basic residues" evidence="1">
    <location>
        <begin position="1"/>
        <end position="16"/>
    </location>
</feature>
<comment type="caution">
    <text evidence="2">The sequence shown here is derived from an EMBL/GenBank/DDBJ whole genome shotgun (WGS) entry which is preliminary data.</text>
</comment>
<keyword evidence="3" id="KW-1185">Reference proteome</keyword>
<dbReference type="Proteomes" id="UP000014204">
    <property type="component" value="Unassembled WGS sequence"/>
</dbReference>
<dbReference type="NCBIfam" id="TIGR01539">
    <property type="entry name" value="portal_lambda"/>
    <property type="match status" value="1"/>
</dbReference>
<dbReference type="GO" id="GO:0019068">
    <property type="term" value="P:virion assembly"/>
    <property type="evidence" value="ECO:0007669"/>
    <property type="project" value="InterPro"/>
</dbReference>
<name>R9KY18_9ACTN</name>
<proteinExistence type="predicted"/>
<dbReference type="AlphaFoldDB" id="R9KY18"/>
<dbReference type="EMBL" id="ASSY01000008">
    <property type="protein sequence ID" value="EOS51116.1"/>
    <property type="molecule type" value="Genomic_DNA"/>
</dbReference>
<dbReference type="GeneID" id="82191015"/>
<accession>R9KY18</accession>
<dbReference type="PATRIC" id="fig|1235794.3.peg.1521"/>
<dbReference type="HOGENOM" id="CLU_027870_3_0_11"/>
<feature type="region of interest" description="Disordered" evidence="1">
    <location>
        <begin position="1"/>
        <end position="52"/>
    </location>
</feature>
<organism evidence="2 3">
    <name type="scientific">Adlercreutzia caecimuris B7</name>
    <dbReference type="NCBI Taxonomy" id="1235794"/>
    <lineage>
        <taxon>Bacteria</taxon>
        <taxon>Bacillati</taxon>
        <taxon>Actinomycetota</taxon>
        <taxon>Coriobacteriia</taxon>
        <taxon>Eggerthellales</taxon>
        <taxon>Eggerthellaceae</taxon>
        <taxon>Adlercreutzia</taxon>
    </lineage>
</organism>
<dbReference type="Pfam" id="PF05136">
    <property type="entry name" value="Phage_portal_2"/>
    <property type="match status" value="1"/>
</dbReference>
<protein>
    <submittedName>
        <fullName evidence="2">Lambda family phage portal protein</fullName>
    </submittedName>
</protein>
<reference evidence="2 3" key="1">
    <citation type="submission" date="2013-04" db="EMBL/GenBank/DDBJ databases">
        <title>The Genome Sequence of Enterorhabdus caecimuris B7.</title>
        <authorList>
            <consortium name="The Broad Institute Genomics Platform"/>
            <consortium name="The Broad Institute Genome Sequencing Center for Infectious Disease"/>
            <person name="Earl A."/>
            <person name="Xavier R."/>
            <person name="Elson C."/>
            <person name="Duck W."/>
            <person name="Walker B."/>
            <person name="Young S."/>
            <person name="Zeng Q."/>
            <person name="Gargeya S."/>
            <person name="Fitzgerald M."/>
            <person name="Haas B."/>
            <person name="Abouelleil A."/>
            <person name="Allen A.W."/>
            <person name="Alvarado L."/>
            <person name="Arachchi H.M."/>
            <person name="Berlin A.M."/>
            <person name="Chapman S.B."/>
            <person name="Gainer-Dewar J."/>
            <person name="Goldberg J."/>
            <person name="Griggs A."/>
            <person name="Gujja S."/>
            <person name="Hansen M."/>
            <person name="Howarth C."/>
            <person name="Imamovic A."/>
            <person name="Ireland A."/>
            <person name="Larimer J."/>
            <person name="McCowan C."/>
            <person name="Murphy C."/>
            <person name="Pearson M."/>
            <person name="Poon T.W."/>
            <person name="Priest M."/>
            <person name="Roberts A."/>
            <person name="Saif S."/>
            <person name="Shea T."/>
            <person name="Sisk P."/>
            <person name="Sykes S."/>
            <person name="Wortman J."/>
            <person name="Nusbaum C."/>
            <person name="Birren B."/>
        </authorList>
    </citation>
    <scope>NUCLEOTIDE SEQUENCE [LARGE SCALE GENOMIC DNA]</scope>
    <source>
        <strain evidence="2 3">B7</strain>
    </source>
</reference>
<dbReference type="GO" id="GO:0005198">
    <property type="term" value="F:structural molecule activity"/>
    <property type="evidence" value="ECO:0007669"/>
    <property type="project" value="InterPro"/>
</dbReference>
<dbReference type="InterPro" id="IPR006429">
    <property type="entry name" value="Phage_lambda_portal"/>
</dbReference>
<dbReference type="RefSeq" id="WP_016309734.1">
    <property type="nucleotide sequence ID" value="NZ_KE159646.1"/>
</dbReference>
<sequence>MAMAKPKNRQRGKTARFKAQGYADAGASLTKRSMRDFKEQSGSPARDIDDNNETMRQRARMLYMGAPIATSAIRTVRTNAVGEGLFPKPRPDRDVLGMSQEQAQDWSKRVQREFALWAEDKIACDATGVNTFYEMQQLAMQSWLMSGDVFAVIKHRKPQALRPYRLRLHLVEADRVATPTAYATGLPDAYTTGVNSENDNKIYDGVEINGDGEIVAYHIRKGYPGDFTAGAVQFTRVLAMGRKTGLPNVLHVMESERPDQYRGVSYLAQVIEPLLQLRRYTSSELTAAVVESFFTAFVKVEGAYENPFNETGTGVIGADGDDEEISRDPDEYEMGPGQVNFLEPGEDITFADPKRPSSGFEAFMQAMCRQVGAALEIPGELLLKTFNSSYSASRAALMEAWKAFRMRRGWFVADFCQPVWEIWLSEAIAQGRIDAPGFFADPIIRRAYLGCEWVGPSQGQLDPTKEIAAEVSAIDAGITTREAAAIRINGSNWDENMDRLHHEAQRIAELESIGATETEGRTEDAQ</sequence>
<evidence type="ECO:0000313" key="2">
    <source>
        <dbReference type="EMBL" id="EOS51116.1"/>
    </source>
</evidence>
<dbReference type="eggNOG" id="COG5511">
    <property type="taxonomic scope" value="Bacteria"/>
</dbReference>